<comment type="subcellular location">
    <subcellularLocation>
        <location evidence="1">Cell membrane</location>
        <topology evidence="1">Multi-pass membrane protein</topology>
    </subcellularLocation>
</comment>
<keyword evidence="9" id="KW-1185">Reference proteome</keyword>
<feature type="transmembrane region" description="Helical" evidence="7">
    <location>
        <begin position="111"/>
        <end position="133"/>
    </location>
</feature>
<comment type="similarity">
    <text evidence="2">Belongs to the DoxX family.</text>
</comment>
<evidence type="ECO:0000256" key="5">
    <source>
        <dbReference type="ARBA" id="ARBA00022989"/>
    </source>
</evidence>
<evidence type="ECO:0000313" key="8">
    <source>
        <dbReference type="EMBL" id="RFU17560.1"/>
    </source>
</evidence>
<dbReference type="AlphaFoldDB" id="A0A372IRH9"/>
<evidence type="ECO:0000256" key="7">
    <source>
        <dbReference type="SAM" id="Phobius"/>
    </source>
</evidence>
<proteinExistence type="inferred from homology"/>
<comment type="caution">
    <text evidence="8">The sequence shown here is derived from an EMBL/GenBank/DDBJ whole genome shotgun (WGS) entry which is preliminary data.</text>
</comment>
<evidence type="ECO:0000256" key="2">
    <source>
        <dbReference type="ARBA" id="ARBA00006679"/>
    </source>
</evidence>
<dbReference type="InterPro" id="IPR051907">
    <property type="entry name" value="DoxX-like_oxidoreductase"/>
</dbReference>
<evidence type="ECO:0000256" key="3">
    <source>
        <dbReference type="ARBA" id="ARBA00022475"/>
    </source>
</evidence>
<dbReference type="PANTHER" id="PTHR33452:SF1">
    <property type="entry name" value="INNER MEMBRANE PROTEIN YPHA-RELATED"/>
    <property type="match status" value="1"/>
</dbReference>
<evidence type="ECO:0000256" key="6">
    <source>
        <dbReference type="ARBA" id="ARBA00023136"/>
    </source>
</evidence>
<evidence type="ECO:0000256" key="1">
    <source>
        <dbReference type="ARBA" id="ARBA00004651"/>
    </source>
</evidence>
<accession>A0A372IRH9</accession>
<dbReference type="InterPro" id="IPR032808">
    <property type="entry name" value="DoxX"/>
</dbReference>
<dbReference type="GO" id="GO:0005886">
    <property type="term" value="C:plasma membrane"/>
    <property type="evidence" value="ECO:0007669"/>
    <property type="project" value="UniProtKB-SubCell"/>
</dbReference>
<feature type="transmembrane region" description="Helical" evidence="7">
    <location>
        <begin position="67"/>
        <end position="91"/>
    </location>
</feature>
<protein>
    <submittedName>
        <fullName evidence="8">DoxX family protein</fullName>
    </submittedName>
</protein>
<dbReference type="Pfam" id="PF07681">
    <property type="entry name" value="DoxX"/>
    <property type="match status" value="1"/>
</dbReference>
<sequence length="137" mass="14708">MFAFLDRLRPFSALVARLALGAIMIAHGFQKIFPKGSLYHFTQMVGHMGLPVWLGYVAAFTEFFGGVILVLGLLTPIAAAGVVIDMTVAILKVHLRHGLTGPGGFEFPLAVFALALVVLAIGPGYLAVDALLFRRSR</sequence>
<keyword evidence="4 7" id="KW-0812">Transmembrane</keyword>
<keyword evidence="6 7" id="KW-0472">Membrane</keyword>
<reference evidence="8 9" key="1">
    <citation type="submission" date="2018-08" db="EMBL/GenBank/DDBJ databases">
        <title>Acidipila sp. 4G-K13, an acidobacterium isolated from forest soil.</title>
        <authorList>
            <person name="Gao Z.-H."/>
            <person name="Qiu L.-H."/>
        </authorList>
    </citation>
    <scope>NUCLEOTIDE SEQUENCE [LARGE SCALE GENOMIC DNA]</scope>
    <source>
        <strain evidence="8 9">4G-K13</strain>
    </source>
</reference>
<keyword evidence="3" id="KW-1003">Cell membrane</keyword>
<dbReference type="Proteomes" id="UP000264702">
    <property type="component" value="Unassembled WGS sequence"/>
</dbReference>
<dbReference type="EMBL" id="QVQT01000002">
    <property type="protein sequence ID" value="RFU17560.1"/>
    <property type="molecule type" value="Genomic_DNA"/>
</dbReference>
<name>A0A372IRH9_9BACT</name>
<evidence type="ECO:0000313" key="9">
    <source>
        <dbReference type="Proteomes" id="UP000264702"/>
    </source>
</evidence>
<dbReference type="PANTHER" id="PTHR33452">
    <property type="entry name" value="OXIDOREDUCTASE CATD-RELATED"/>
    <property type="match status" value="1"/>
</dbReference>
<feature type="transmembrane region" description="Helical" evidence="7">
    <location>
        <begin position="38"/>
        <end position="60"/>
    </location>
</feature>
<keyword evidence="5 7" id="KW-1133">Transmembrane helix</keyword>
<gene>
    <name evidence="8" type="ORF">D0Y96_05330</name>
</gene>
<evidence type="ECO:0000256" key="4">
    <source>
        <dbReference type="ARBA" id="ARBA00022692"/>
    </source>
</evidence>
<organism evidence="8 9">
    <name type="scientific">Paracidobacterium acidisoli</name>
    <dbReference type="NCBI Taxonomy" id="2303751"/>
    <lineage>
        <taxon>Bacteria</taxon>
        <taxon>Pseudomonadati</taxon>
        <taxon>Acidobacteriota</taxon>
        <taxon>Terriglobia</taxon>
        <taxon>Terriglobales</taxon>
        <taxon>Acidobacteriaceae</taxon>
        <taxon>Paracidobacterium</taxon>
    </lineage>
</organism>